<accession>A0ACC1LFN1</accession>
<reference evidence="1" key="1">
    <citation type="submission" date="2022-07" db="EMBL/GenBank/DDBJ databases">
        <title>Phylogenomic reconstructions and comparative analyses of Kickxellomycotina fungi.</title>
        <authorList>
            <person name="Reynolds N.K."/>
            <person name="Stajich J.E."/>
            <person name="Barry K."/>
            <person name="Grigoriev I.V."/>
            <person name="Crous P."/>
            <person name="Smith M.E."/>
        </authorList>
    </citation>
    <scope>NUCLEOTIDE SEQUENCE</scope>
    <source>
        <strain evidence="1">BCRC 34780</strain>
    </source>
</reference>
<dbReference type="EMBL" id="JANBUN010000076">
    <property type="protein sequence ID" value="KAJ2807235.1"/>
    <property type="molecule type" value="Genomic_DNA"/>
</dbReference>
<evidence type="ECO:0000313" key="2">
    <source>
        <dbReference type="Proteomes" id="UP001140087"/>
    </source>
</evidence>
<keyword evidence="2" id="KW-1185">Reference proteome</keyword>
<protein>
    <submittedName>
        <fullName evidence="1">Uncharacterized protein</fullName>
    </submittedName>
</protein>
<sequence length="507" mass="54502">MHTVMFTLAVATGVAAAAKAVYELWLSPLAHIPGPRMYAISSLPLRYWILRGKSGGLLEELHARYGPIVRVAPWRVSVSDGSAIRHVLGSHRYRKALVLGVPWVFAPNTLTTQSPAVNMARRRLLGPGFALQRLREMEPAILQCGVANLRCAVDETLSRGRALIQYRDLFTLVAFDTIGVLAFGTDFGAVRAGTHELLAALECARRLSKTNASLPSLGAAAALLGVVPQALRLLAQFASDAVSRRQAGAPPPMPDLLQLMLDASQAGGRHAALTHAEMASETALFMNAGMETTSTAMTSALLLLLHNPHILARLTADIRQKFPAADGAPPITFDDCREQLPLLGSIIDESLRLLGPVPYISRLVPAGGEVLLDRHIPEGTRVYCAFDAHHRDPRVFPQPGVFDPDRFMGADRAAARQHVLAFSVGARSCLGRNLAVVEMHVVLANLLRDYDLRLPAGDGGTPVKGLEGQSSTGIVPDIPRAEMPTTAPEFPDRDCLVIASRPPAPPL</sequence>
<name>A0ACC1LFN1_9FUNG</name>
<dbReference type="Proteomes" id="UP001140087">
    <property type="component" value="Unassembled WGS sequence"/>
</dbReference>
<evidence type="ECO:0000313" key="1">
    <source>
        <dbReference type="EMBL" id="KAJ2807235.1"/>
    </source>
</evidence>
<gene>
    <name evidence="1" type="ORF">H4R21_000558</name>
</gene>
<organism evidence="1 2">
    <name type="scientific">Coemansia helicoidea</name>
    <dbReference type="NCBI Taxonomy" id="1286919"/>
    <lineage>
        <taxon>Eukaryota</taxon>
        <taxon>Fungi</taxon>
        <taxon>Fungi incertae sedis</taxon>
        <taxon>Zoopagomycota</taxon>
        <taxon>Kickxellomycotina</taxon>
        <taxon>Kickxellomycetes</taxon>
        <taxon>Kickxellales</taxon>
        <taxon>Kickxellaceae</taxon>
        <taxon>Coemansia</taxon>
    </lineage>
</organism>
<proteinExistence type="predicted"/>
<comment type="caution">
    <text evidence="1">The sequence shown here is derived from an EMBL/GenBank/DDBJ whole genome shotgun (WGS) entry which is preliminary data.</text>
</comment>